<dbReference type="Proteomes" id="UP000318017">
    <property type="component" value="Chromosome"/>
</dbReference>
<dbReference type="KEGG" id="ahel:Q31a_35170"/>
<evidence type="ECO:0000313" key="2">
    <source>
        <dbReference type="Proteomes" id="UP000318017"/>
    </source>
</evidence>
<gene>
    <name evidence="1" type="ORF">Q31a_35170</name>
</gene>
<protein>
    <submittedName>
        <fullName evidence="1">Uncharacterized protein</fullName>
    </submittedName>
</protein>
<accession>A0A518G9B9</accession>
<name>A0A518G9B9_9BACT</name>
<keyword evidence="2" id="KW-1185">Reference proteome</keyword>
<reference evidence="1 2" key="1">
    <citation type="submission" date="2019-02" db="EMBL/GenBank/DDBJ databases">
        <title>Deep-cultivation of Planctomycetes and their phenomic and genomic characterization uncovers novel biology.</title>
        <authorList>
            <person name="Wiegand S."/>
            <person name="Jogler M."/>
            <person name="Boedeker C."/>
            <person name="Pinto D."/>
            <person name="Vollmers J."/>
            <person name="Rivas-Marin E."/>
            <person name="Kohn T."/>
            <person name="Peeters S.H."/>
            <person name="Heuer A."/>
            <person name="Rast P."/>
            <person name="Oberbeckmann S."/>
            <person name="Bunk B."/>
            <person name="Jeske O."/>
            <person name="Meyerdierks A."/>
            <person name="Storesund J.E."/>
            <person name="Kallscheuer N."/>
            <person name="Luecker S."/>
            <person name="Lage O.M."/>
            <person name="Pohl T."/>
            <person name="Merkel B.J."/>
            <person name="Hornburger P."/>
            <person name="Mueller R.-W."/>
            <person name="Bruemmer F."/>
            <person name="Labrenz M."/>
            <person name="Spormann A.M."/>
            <person name="Op den Camp H."/>
            <person name="Overmann J."/>
            <person name="Amann R."/>
            <person name="Jetten M.S.M."/>
            <person name="Mascher T."/>
            <person name="Medema M.H."/>
            <person name="Devos D.P."/>
            <person name="Kaster A.-K."/>
            <person name="Ovreas L."/>
            <person name="Rohde M."/>
            <person name="Galperin M.Y."/>
            <person name="Jogler C."/>
        </authorList>
    </citation>
    <scope>NUCLEOTIDE SEQUENCE [LARGE SCALE GENOMIC DNA]</scope>
    <source>
        <strain evidence="1 2">Q31a</strain>
    </source>
</reference>
<evidence type="ECO:0000313" key="1">
    <source>
        <dbReference type="EMBL" id="QDV25194.1"/>
    </source>
</evidence>
<organism evidence="1 2">
    <name type="scientific">Aureliella helgolandensis</name>
    <dbReference type="NCBI Taxonomy" id="2527968"/>
    <lineage>
        <taxon>Bacteria</taxon>
        <taxon>Pseudomonadati</taxon>
        <taxon>Planctomycetota</taxon>
        <taxon>Planctomycetia</taxon>
        <taxon>Pirellulales</taxon>
        <taxon>Pirellulaceae</taxon>
        <taxon>Aureliella</taxon>
    </lineage>
</organism>
<dbReference type="EMBL" id="CP036298">
    <property type="protein sequence ID" value="QDV25194.1"/>
    <property type="molecule type" value="Genomic_DNA"/>
</dbReference>
<sequence>MPISETPLYHRVAFREYVQSRGCNLHVLKGALNENSAVFPPALCPGRVKENRDRFNTNVAGHEIHEPEQNAYGDWAAISIAGQYYLFFDFVPAERKSMSVGWFTSQSIDEPFKWCGNIGQGQPDPDIIFAESQFYLATQPQMDFVSPGPWVESVKTRVGVGADNDAKIEEWTEWQSAKEHYDYMPGFSKQVAKSPALLKLSELPEGYGFQFEIRIKATTGKESKPVLDTVTLAFQAVHEDWARIHRILQWTFLNWSFPRHLLFRLCWIVPSTRAARRLASMQFPDLYFLPLNGYS</sequence>
<dbReference type="AlphaFoldDB" id="A0A518G9B9"/>
<proteinExistence type="predicted"/>